<evidence type="ECO:0000313" key="2">
    <source>
        <dbReference type="Proteomes" id="UP001159363"/>
    </source>
</evidence>
<reference evidence="1 2" key="1">
    <citation type="submission" date="2023-02" db="EMBL/GenBank/DDBJ databases">
        <title>LHISI_Scaffold_Assembly.</title>
        <authorList>
            <person name="Stuart O.P."/>
            <person name="Cleave R."/>
            <person name="Magrath M.J.L."/>
            <person name="Mikheyev A.S."/>
        </authorList>
    </citation>
    <scope>NUCLEOTIDE SEQUENCE [LARGE SCALE GENOMIC DNA]</scope>
    <source>
        <strain evidence="1">Daus_M_001</strain>
        <tissue evidence="1">Leg muscle</tissue>
    </source>
</reference>
<proteinExistence type="predicted"/>
<dbReference type="Proteomes" id="UP001159363">
    <property type="component" value="Chromosome 3"/>
</dbReference>
<name>A0ABQ9I265_9NEOP</name>
<gene>
    <name evidence="1" type="ORF">PR048_010213</name>
</gene>
<sequence length="81" mass="8522">MCKTALALIDTIKNSERTPPQFPLTAFVMPNATSELPTFPVCNSNCGHGEHQLVGPVSATPAPTDILVGADLFPCILTGNK</sequence>
<protein>
    <submittedName>
        <fullName evidence="1">Uncharacterized protein</fullName>
    </submittedName>
</protein>
<keyword evidence="2" id="KW-1185">Reference proteome</keyword>
<dbReference type="EMBL" id="JARBHB010000003">
    <property type="protein sequence ID" value="KAJ8890704.1"/>
    <property type="molecule type" value="Genomic_DNA"/>
</dbReference>
<comment type="caution">
    <text evidence="1">The sequence shown here is derived from an EMBL/GenBank/DDBJ whole genome shotgun (WGS) entry which is preliminary data.</text>
</comment>
<organism evidence="1 2">
    <name type="scientific">Dryococelus australis</name>
    <dbReference type="NCBI Taxonomy" id="614101"/>
    <lineage>
        <taxon>Eukaryota</taxon>
        <taxon>Metazoa</taxon>
        <taxon>Ecdysozoa</taxon>
        <taxon>Arthropoda</taxon>
        <taxon>Hexapoda</taxon>
        <taxon>Insecta</taxon>
        <taxon>Pterygota</taxon>
        <taxon>Neoptera</taxon>
        <taxon>Polyneoptera</taxon>
        <taxon>Phasmatodea</taxon>
        <taxon>Verophasmatodea</taxon>
        <taxon>Anareolatae</taxon>
        <taxon>Phasmatidae</taxon>
        <taxon>Eurycanthinae</taxon>
        <taxon>Dryococelus</taxon>
    </lineage>
</organism>
<accession>A0ABQ9I265</accession>
<evidence type="ECO:0000313" key="1">
    <source>
        <dbReference type="EMBL" id="KAJ8890704.1"/>
    </source>
</evidence>